<feature type="region of interest" description="Disordered" evidence="1">
    <location>
        <begin position="157"/>
        <end position="208"/>
    </location>
</feature>
<keyword evidence="3" id="KW-1185">Reference proteome</keyword>
<feature type="region of interest" description="Disordered" evidence="1">
    <location>
        <begin position="9"/>
        <end position="46"/>
    </location>
</feature>
<evidence type="ECO:0000313" key="2">
    <source>
        <dbReference type="EMBL" id="KAI5343428.1"/>
    </source>
</evidence>
<evidence type="ECO:0000256" key="1">
    <source>
        <dbReference type="SAM" id="MobiDB-lite"/>
    </source>
</evidence>
<comment type="caution">
    <text evidence="2">The sequence shown here is derived from an EMBL/GenBank/DDBJ whole genome shotgun (WGS) entry which is preliminary data.</text>
</comment>
<evidence type="ECO:0000313" key="3">
    <source>
        <dbReference type="Proteomes" id="UP001054821"/>
    </source>
</evidence>
<sequence length="208" mass="22663">MKLHVVLLPRRTSNPDPSTPLILSIPSSQAGPQSSPASEIPLLSGPQSPLAGLGDTASIRASIPTCRSRRYRFYPGRNPRSQVSEIPLLFELQSSLAGLRDTSSIRATILARRSQRYLFYLSHNPRSQVSEIPLLSEPQSFLTISKVTKGSNMPRTHVPFESSSSSPNQIGSRMGFVEEEEKGKRFREGCGGNRAEMVSPKNDGSGGN</sequence>
<reference evidence="2 3" key="1">
    <citation type="journal article" date="2022" name="G3 (Bethesda)">
        <title>Whole-genome sequence and methylome profiling of the almond [Prunus dulcis (Mill.) D.A. Webb] cultivar 'Nonpareil'.</title>
        <authorList>
            <person name="D'Amico-Willman K.M."/>
            <person name="Ouma W.Z."/>
            <person name="Meulia T."/>
            <person name="Sideli G.M."/>
            <person name="Gradziel T.M."/>
            <person name="Fresnedo-Ramirez J."/>
        </authorList>
    </citation>
    <scope>NUCLEOTIDE SEQUENCE [LARGE SCALE GENOMIC DNA]</scope>
    <source>
        <strain evidence="2">Clone GOH B32 T37-40</strain>
    </source>
</reference>
<name>A0AAD4WH52_PRUDU</name>
<dbReference type="Proteomes" id="UP001054821">
    <property type="component" value="Chromosome 2"/>
</dbReference>
<gene>
    <name evidence="2" type="ORF">L3X38_011304</name>
</gene>
<accession>A0AAD4WH52</accession>
<organism evidence="2 3">
    <name type="scientific">Prunus dulcis</name>
    <name type="common">Almond</name>
    <name type="synonym">Amygdalus dulcis</name>
    <dbReference type="NCBI Taxonomy" id="3755"/>
    <lineage>
        <taxon>Eukaryota</taxon>
        <taxon>Viridiplantae</taxon>
        <taxon>Streptophyta</taxon>
        <taxon>Embryophyta</taxon>
        <taxon>Tracheophyta</taxon>
        <taxon>Spermatophyta</taxon>
        <taxon>Magnoliopsida</taxon>
        <taxon>eudicotyledons</taxon>
        <taxon>Gunneridae</taxon>
        <taxon>Pentapetalae</taxon>
        <taxon>rosids</taxon>
        <taxon>fabids</taxon>
        <taxon>Rosales</taxon>
        <taxon>Rosaceae</taxon>
        <taxon>Amygdaloideae</taxon>
        <taxon>Amygdaleae</taxon>
        <taxon>Prunus</taxon>
    </lineage>
</organism>
<feature type="compositionally biased region" description="Polar residues" evidence="1">
    <location>
        <begin position="161"/>
        <end position="171"/>
    </location>
</feature>
<dbReference type="AlphaFoldDB" id="A0AAD4WH52"/>
<dbReference type="EMBL" id="JAJFAZ020000002">
    <property type="protein sequence ID" value="KAI5343428.1"/>
    <property type="molecule type" value="Genomic_DNA"/>
</dbReference>
<proteinExistence type="predicted"/>
<feature type="compositionally biased region" description="Low complexity" evidence="1">
    <location>
        <begin position="15"/>
        <end position="38"/>
    </location>
</feature>
<protein>
    <submittedName>
        <fullName evidence="2">Uncharacterized protein</fullName>
    </submittedName>
</protein>